<keyword evidence="1" id="KW-0472">Membrane</keyword>
<gene>
    <name evidence="2" type="ORF">UV59_C0002G0023</name>
</gene>
<sequence>MKFTKGQYQLLSRYAESISKASAPYNVVGYFLPSVLPSVVKPSISQVIGGVLVSLTGLVFALILEGKIIKR</sequence>
<evidence type="ECO:0000313" key="3">
    <source>
        <dbReference type="Proteomes" id="UP000034543"/>
    </source>
</evidence>
<name>A0A0G1FH45_9BACT</name>
<dbReference type="AlphaFoldDB" id="A0A0G1FH45"/>
<keyword evidence="1" id="KW-0812">Transmembrane</keyword>
<feature type="transmembrane region" description="Helical" evidence="1">
    <location>
        <begin position="44"/>
        <end position="64"/>
    </location>
</feature>
<proteinExistence type="predicted"/>
<protein>
    <submittedName>
        <fullName evidence="2">Uncharacterized protein</fullName>
    </submittedName>
</protein>
<keyword evidence="1" id="KW-1133">Transmembrane helix</keyword>
<dbReference type="Proteomes" id="UP000034543">
    <property type="component" value="Unassembled WGS sequence"/>
</dbReference>
<evidence type="ECO:0000313" key="2">
    <source>
        <dbReference type="EMBL" id="KKS86148.1"/>
    </source>
</evidence>
<dbReference type="STRING" id="1618436.UV59_C0002G0023"/>
<dbReference type="EMBL" id="LCFB01000002">
    <property type="protein sequence ID" value="KKS86148.1"/>
    <property type="molecule type" value="Genomic_DNA"/>
</dbReference>
<reference evidence="2 3" key="1">
    <citation type="journal article" date="2015" name="Nature">
        <title>rRNA introns, odd ribosomes, and small enigmatic genomes across a large radiation of phyla.</title>
        <authorList>
            <person name="Brown C.T."/>
            <person name="Hug L.A."/>
            <person name="Thomas B.C."/>
            <person name="Sharon I."/>
            <person name="Castelle C.J."/>
            <person name="Singh A."/>
            <person name="Wilkins M.J."/>
            <person name="Williams K.H."/>
            <person name="Banfield J.F."/>
        </authorList>
    </citation>
    <scope>NUCLEOTIDE SEQUENCE [LARGE SCALE GENOMIC DNA]</scope>
</reference>
<accession>A0A0G1FH45</accession>
<evidence type="ECO:0000256" key="1">
    <source>
        <dbReference type="SAM" id="Phobius"/>
    </source>
</evidence>
<comment type="caution">
    <text evidence="2">The sequence shown here is derived from an EMBL/GenBank/DDBJ whole genome shotgun (WGS) entry which is preliminary data.</text>
</comment>
<organism evidence="2 3">
    <name type="scientific">Candidatus Gottesmanbacteria bacterium GW2011_GWA1_43_11</name>
    <dbReference type="NCBI Taxonomy" id="1618436"/>
    <lineage>
        <taxon>Bacteria</taxon>
        <taxon>Candidatus Gottesmaniibacteriota</taxon>
    </lineage>
</organism>